<protein>
    <recommendedName>
        <fullName evidence="2">RING-type domain-containing protein</fullName>
    </recommendedName>
</protein>
<dbReference type="SMART" id="SM00184">
    <property type="entry name" value="RING"/>
    <property type="match status" value="1"/>
</dbReference>
<gene>
    <name evidence="4" type="primary">LOC100803789</name>
    <name evidence="3" type="ORF">GLYMA_10G268900</name>
</gene>
<dbReference type="EnsemblPlants" id="KRH35862">
    <property type="protein sequence ID" value="KRH35862"/>
    <property type="gene ID" value="GLYMA_10G268900"/>
</dbReference>
<keyword evidence="1" id="KW-0479">Metal-binding</keyword>
<evidence type="ECO:0000313" key="5">
    <source>
        <dbReference type="Proteomes" id="UP000008827"/>
    </source>
</evidence>
<proteinExistence type="predicted"/>
<dbReference type="Gene3D" id="3.30.40.10">
    <property type="entry name" value="Zinc/RING finger domain, C3HC4 (zinc finger)"/>
    <property type="match status" value="1"/>
</dbReference>
<dbReference type="OMA" id="ARFHTHQ"/>
<dbReference type="Gramene" id="KRH35862">
    <property type="protein sequence ID" value="KRH35862"/>
    <property type="gene ID" value="GLYMA_10G268900"/>
</dbReference>
<dbReference type="RefSeq" id="XP_003536661.1">
    <property type="nucleotide sequence ID" value="XM_003536613.5"/>
</dbReference>
<dbReference type="STRING" id="3847.I1LER5"/>
<keyword evidence="1" id="KW-0862">Zinc</keyword>
<dbReference type="InterPro" id="IPR044249">
    <property type="entry name" value="XERICO-like"/>
</dbReference>
<name>I1LER5_SOYBN</name>
<dbReference type="SUPFAM" id="SSF57850">
    <property type="entry name" value="RING/U-box"/>
    <property type="match status" value="1"/>
</dbReference>
<organism evidence="3">
    <name type="scientific">Glycine max</name>
    <name type="common">Soybean</name>
    <name type="synonym">Glycine hispida</name>
    <dbReference type="NCBI Taxonomy" id="3847"/>
    <lineage>
        <taxon>Eukaryota</taxon>
        <taxon>Viridiplantae</taxon>
        <taxon>Streptophyta</taxon>
        <taxon>Embryophyta</taxon>
        <taxon>Tracheophyta</taxon>
        <taxon>Spermatophyta</taxon>
        <taxon>Magnoliopsida</taxon>
        <taxon>eudicotyledons</taxon>
        <taxon>Gunneridae</taxon>
        <taxon>Pentapetalae</taxon>
        <taxon>rosids</taxon>
        <taxon>fabids</taxon>
        <taxon>Fabales</taxon>
        <taxon>Fabaceae</taxon>
        <taxon>Papilionoideae</taxon>
        <taxon>50 kb inversion clade</taxon>
        <taxon>NPAAA clade</taxon>
        <taxon>indigoferoid/millettioid clade</taxon>
        <taxon>Phaseoleae</taxon>
        <taxon>Glycine</taxon>
        <taxon>Glycine subgen. Soja</taxon>
    </lineage>
</organism>
<dbReference type="AlphaFoldDB" id="I1LER5"/>
<evidence type="ECO:0000313" key="3">
    <source>
        <dbReference type="EMBL" id="KRH35862.1"/>
    </source>
</evidence>
<dbReference type="PROSITE" id="PS50089">
    <property type="entry name" value="ZF_RING_2"/>
    <property type="match status" value="1"/>
</dbReference>
<keyword evidence="5" id="KW-1185">Reference proteome</keyword>
<feature type="domain" description="RING-type" evidence="2">
    <location>
        <begin position="100"/>
        <end position="142"/>
    </location>
</feature>
<dbReference type="HOGENOM" id="CLU_013137_18_5_1"/>
<dbReference type="eggNOG" id="KOG0800">
    <property type="taxonomic scope" value="Eukaryota"/>
</dbReference>
<dbReference type="OrthoDB" id="8062037at2759"/>
<dbReference type="GO" id="GO:0061630">
    <property type="term" value="F:ubiquitin protein ligase activity"/>
    <property type="evidence" value="ECO:0000318"/>
    <property type="project" value="GO_Central"/>
</dbReference>
<dbReference type="Proteomes" id="UP000008827">
    <property type="component" value="Chromosome 10"/>
</dbReference>
<dbReference type="Pfam" id="PF13639">
    <property type="entry name" value="zf-RING_2"/>
    <property type="match status" value="1"/>
</dbReference>
<dbReference type="PANTHER" id="PTHR47258">
    <property type="match status" value="1"/>
</dbReference>
<dbReference type="PaxDb" id="3847-GLYMA10G41480.1"/>
<keyword evidence="1" id="KW-0863">Zinc-finger</keyword>
<dbReference type="GO" id="GO:0016567">
    <property type="term" value="P:protein ubiquitination"/>
    <property type="evidence" value="ECO:0000318"/>
    <property type="project" value="GO_Central"/>
</dbReference>
<dbReference type="SMR" id="I1LER5"/>
<dbReference type="InterPro" id="IPR001841">
    <property type="entry name" value="Znf_RING"/>
</dbReference>
<dbReference type="PANTHER" id="PTHR47258:SF1">
    <property type="entry name" value="E3 UBIQUITIN-PROTEIN LIGASE XERICO-RELATED"/>
    <property type="match status" value="1"/>
</dbReference>
<reference evidence="4" key="2">
    <citation type="submission" date="2018-02" db="UniProtKB">
        <authorList>
            <consortium name="EnsemblPlants"/>
        </authorList>
    </citation>
    <scope>IDENTIFICATION</scope>
    <source>
        <strain evidence="4">Williams 82</strain>
    </source>
</reference>
<dbReference type="KEGG" id="gmx:100803789"/>
<reference evidence="3" key="3">
    <citation type="submission" date="2018-07" db="EMBL/GenBank/DDBJ databases">
        <title>WGS assembly of Glycine max.</title>
        <authorList>
            <person name="Schmutz J."/>
            <person name="Cannon S."/>
            <person name="Schlueter J."/>
            <person name="Ma J."/>
            <person name="Mitros T."/>
            <person name="Nelson W."/>
            <person name="Hyten D."/>
            <person name="Song Q."/>
            <person name="Thelen J."/>
            <person name="Cheng J."/>
            <person name="Xu D."/>
            <person name="Hellsten U."/>
            <person name="May G."/>
            <person name="Yu Y."/>
            <person name="Sakurai T."/>
            <person name="Umezawa T."/>
            <person name="Bhattacharyya M."/>
            <person name="Sandhu D."/>
            <person name="Valliyodan B."/>
            <person name="Lindquist E."/>
            <person name="Peto M."/>
            <person name="Grant D."/>
            <person name="Shu S."/>
            <person name="Goodstein D."/>
            <person name="Barry K."/>
            <person name="Futrell-Griggs M."/>
            <person name="Abernathy B."/>
            <person name="Du J."/>
            <person name="Tian Z."/>
            <person name="Zhu L."/>
            <person name="Gill N."/>
            <person name="Joshi T."/>
            <person name="Libault M."/>
            <person name="Sethuraman A."/>
            <person name="Zhang X."/>
            <person name="Shinozaki K."/>
            <person name="Nguyen H."/>
            <person name="Wing R."/>
            <person name="Cregan P."/>
            <person name="Specht J."/>
            <person name="Grimwood J."/>
            <person name="Rokhsar D."/>
            <person name="Stacey G."/>
            <person name="Shoemaker R."/>
            <person name="Jackson S."/>
        </authorList>
    </citation>
    <scope>NUCLEOTIDE SEQUENCE</scope>
    <source>
        <tissue evidence="3">Callus</tissue>
    </source>
</reference>
<accession>I1LER5</accession>
<evidence type="ECO:0000256" key="1">
    <source>
        <dbReference type="PROSITE-ProRule" id="PRU00175"/>
    </source>
</evidence>
<evidence type="ECO:0000259" key="2">
    <source>
        <dbReference type="PROSITE" id="PS50089"/>
    </source>
</evidence>
<dbReference type="InterPro" id="IPR013083">
    <property type="entry name" value="Znf_RING/FYVE/PHD"/>
</dbReference>
<reference evidence="3 4" key="1">
    <citation type="journal article" date="2010" name="Nature">
        <title>Genome sequence of the palaeopolyploid soybean.</title>
        <authorList>
            <person name="Schmutz J."/>
            <person name="Cannon S.B."/>
            <person name="Schlueter J."/>
            <person name="Ma J."/>
            <person name="Mitros T."/>
            <person name="Nelson W."/>
            <person name="Hyten D.L."/>
            <person name="Song Q."/>
            <person name="Thelen J.J."/>
            <person name="Cheng J."/>
            <person name="Xu D."/>
            <person name="Hellsten U."/>
            <person name="May G.D."/>
            <person name="Yu Y."/>
            <person name="Sakurai T."/>
            <person name="Umezawa T."/>
            <person name="Bhattacharyya M.K."/>
            <person name="Sandhu D."/>
            <person name="Valliyodan B."/>
            <person name="Lindquist E."/>
            <person name="Peto M."/>
            <person name="Grant D."/>
            <person name="Shu S."/>
            <person name="Goodstein D."/>
            <person name="Barry K."/>
            <person name="Futrell-Griggs M."/>
            <person name="Abernathy B."/>
            <person name="Du J."/>
            <person name="Tian Z."/>
            <person name="Zhu L."/>
            <person name="Gill N."/>
            <person name="Joshi T."/>
            <person name="Libault M."/>
            <person name="Sethuraman A."/>
            <person name="Zhang X.-C."/>
            <person name="Shinozaki K."/>
            <person name="Nguyen H.T."/>
            <person name="Wing R.A."/>
            <person name="Cregan P."/>
            <person name="Specht J."/>
            <person name="Grimwood J."/>
            <person name="Rokhsar D."/>
            <person name="Stacey G."/>
            <person name="Shoemaker R.C."/>
            <person name="Jackson S.A."/>
        </authorList>
    </citation>
    <scope>NUCLEOTIDE SEQUENCE [LARGE SCALE GENOMIC DNA]</scope>
    <source>
        <strain evidence="4">cv. Williams 82</strain>
        <tissue evidence="3">Callus</tissue>
    </source>
</reference>
<dbReference type="GeneID" id="100803789"/>
<evidence type="ECO:0000313" key="4">
    <source>
        <dbReference type="EnsemblPlants" id="KRH35862"/>
    </source>
</evidence>
<dbReference type="GO" id="GO:0008270">
    <property type="term" value="F:zinc ion binding"/>
    <property type="evidence" value="ECO:0007669"/>
    <property type="project" value="UniProtKB-KW"/>
</dbReference>
<dbReference type="EMBL" id="CM000843">
    <property type="protein sequence ID" value="KRH35862.1"/>
    <property type="molecule type" value="Genomic_DNA"/>
</dbReference>
<sequence length="169" mass="19170">MGLQNQLNDVSSGSIPLLVLAQIATCVNYLRSMLFALLQTLGLSRFHSDQIVDERFLAAVGSGLAGLIMLSDQLTLSSQFFHHHHGTAAGHDHDHDHHPCVVCQATFEDGDQVRMLPCRHVFHRRCFDGWLHHYKFNCPLCRSPLFSDERVALTERRLGQQLISWFSLH</sequence>